<dbReference type="InterPro" id="IPR003228">
    <property type="entry name" value="TFIID_TAF12_dom"/>
</dbReference>
<dbReference type="STRING" id="78915.A0A4P9XQP7"/>
<evidence type="ECO:0000256" key="6">
    <source>
        <dbReference type="ARBA" id="ARBA00075089"/>
    </source>
</evidence>
<dbReference type="Pfam" id="PF03847">
    <property type="entry name" value="TFIID_20kDa"/>
    <property type="match status" value="1"/>
</dbReference>
<dbReference type="InterPro" id="IPR037794">
    <property type="entry name" value="TAF12"/>
</dbReference>
<keyword evidence="5" id="KW-0539">Nucleus</keyword>
<dbReference type="PANTHER" id="PTHR12264">
    <property type="entry name" value="TRANSCRIPTION INITIATION FACTOR TFIID SUBUNIT 12"/>
    <property type="match status" value="1"/>
</dbReference>
<evidence type="ECO:0000256" key="2">
    <source>
        <dbReference type="ARBA" id="ARBA00007530"/>
    </source>
</evidence>
<sequence length="122" mass="13752">MASILPKRKLQELVTQVDPNERLDPDVEDILLEVADEFIESVTAFACRLAKHRKSDTLEVKDLQLHLERNWNIRIPGFATEDVRPSRKPVVVDAHRQRLAAINTAKNARRAADHISGAGNLP</sequence>
<proteinExistence type="inferred from homology"/>
<keyword evidence="9" id="KW-0396">Initiation factor</keyword>
<dbReference type="GO" id="GO:0046982">
    <property type="term" value="F:protein heterodimerization activity"/>
    <property type="evidence" value="ECO:0007669"/>
    <property type="project" value="InterPro"/>
</dbReference>
<dbReference type="Gene3D" id="1.10.20.10">
    <property type="entry name" value="Histone, subunit A"/>
    <property type="match status" value="1"/>
</dbReference>
<dbReference type="OrthoDB" id="2193432at2759"/>
<dbReference type="GO" id="GO:0000124">
    <property type="term" value="C:SAGA complex"/>
    <property type="evidence" value="ECO:0007669"/>
    <property type="project" value="InterPro"/>
</dbReference>
<organism evidence="9 10">
    <name type="scientific">Thamnocephalis sphaerospora</name>
    <dbReference type="NCBI Taxonomy" id="78915"/>
    <lineage>
        <taxon>Eukaryota</taxon>
        <taxon>Fungi</taxon>
        <taxon>Fungi incertae sedis</taxon>
        <taxon>Zoopagomycota</taxon>
        <taxon>Zoopagomycotina</taxon>
        <taxon>Zoopagomycetes</taxon>
        <taxon>Zoopagales</taxon>
        <taxon>Sigmoideomycetaceae</taxon>
        <taxon>Thamnocephalis</taxon>
    </lineage>
</organism>
<keyword evidence="4" id="KW-0804">Transcription</keyword>
<keyword evidence="9" id="KW-0648">Protein biosynthesis</keyword>
<dbReference type="SUPFAM" id="SSF47113">
    <property type="entry name" value="Histone-fold"/>
    <property type="match status" value="1"/>
</dbReference>
<evidence type="ECO:0000256" key="7">
    <source>
        <dbReference type="ARBA" id="ARBA00093657"/>
    </source>
</evidence>
<dbReference type="AlphaFoldDB" id="A0A4P9XQP7"/>
<evidence type="ECO:0000256" key="1">
    <source>
        <dbReference type="ARBA" id="ARBA00004123"/>
    </source>
</evidence>
<dbReference type="FunFam" id="1.10.20.10:FF:000011">
    <property type="entry name" value="Transcription initiation factor TFIID subunit 12"/>
    <property type="match status" value="1"/>
</dbReference>
<evidence type="ECO:0000256" key="4">
    <source>
        <dbReference type="ARBA" id="ARBA00023163"/>
    </source>
</evidence>
<dbReference type="GO" id="GO:0051123">
    <property type="term" value="P:RNA polymerase II preinitiation complex assembly"/>
    <property type="evidence" value="ECO:0007669"/>
    <property type="project" value="TreeGrafter"/>
</dbReference>
<dbReference type="PANTHER" id="PTHR12264:SF21">
    <property type="entry name" value="TRANSCRIPTION INITIATION FACTOR TFIID SUBUNIT 12"/>
    <property type="match status" value="1"/>
</dbReference>
<dbReference type="Proteomes" id="UP000271241">
    <property type="component" value="Unassembled WGS sequence"/>
</dbReference>
<feature type="domain" description="Transcription initiation factor TFIID subunit 12" evidence="8">
    <location>
        <begin position="7"/>
        <end position="73"/>
    </location>
</feature>
<protein>
    <recommendedName>
        <fullName evidence="6">TBP-associated factor 12</fullName>
    </recommendedName>
    <alternativeName>
        <fullName evidence="7">Transcription initiation factor TFIID subunit 12</fullName>
    </alternativeName>
</protein>
<dbReference type="CDD" id="cd07981">
    <property type="entry name" value="HFD_TAF12"/>
    <property type="match status" value="1"/>
</dbReference>
<dbReference type="InterPro" id="IPR009072">
    <property type="entry name" value="Histone-fold"/>
</dbReference>
<dbReference type="GO" id="GO:0003743">
    <property type="term" value="F:translation initiation factor activity"/>
    <property type="evidence" value="ECO:0007669"/>
    <property type="project" value="UniProtKB-KW"/>
</dbReference>
<accession>A0A4P9XQP7</accession>
<reference evidence="10" key="1">
    <citation type="journal article" date="2018" name="Nat. Microbiol.">
        <title>Leveraging single-cell genomics to expand the fungal tree of life.</title>
        <authorList>
            <person name="Ahrendt S.R."/>
            <person name="Quandt C.A."/>
            <person name="Ciobanu D."/>
            <person name="Clum A."/>
            <person name="Salamov A."/>
            <person name="Andreopoulos B."/>
            <person name="Cheng J.F."/>
            <person name="Woyke T."/>
            <person name="Pelin A."/>
            <person name="Henrissat B."/>
            <person name="Reynolds N.K."/>
            <person name="Benny G.L."/>
            <person name="Smith M.E."/>
            <person name="James T.Y."/>
            <person name="Grigoriev I.V."/>
        </authorList>
    </citation>
    <scope>NUCLEOTIDE SEQUENCE [LARGE SCALE GENOMIC DNA]</scope>
    <source>
        <strain evidence="10">RSA 1356</strain>
    </source>
</reference>
<dbReference type="GO" id="GO:0017025">
    <property type="term" value="F:TBP-class protein binding"/>
    <property type="evidence" value="ECO:0007669"/>
    <property type="project" value="TreeGrafter"/>
</dbReference>
<evidence type="ECO:0000313" key="9">
    <source>
        <dbReference type="EMBL" id="RKP08374.1"/>
    </source>
</evidence>
<name>A0A4P9XQP7_9FUNG</name>
<comment type="similarity">
    <text evidence="2">Belongs to the TAF12 family.</text>
</comment>
<dbReference type="EMBL" id="KZ992608">
    <property type="protein sequence ID" value="RKP08374.1"/>
    <property type="molecule type" value="Genomic_DNA"/>
</dbReference>
<evidence type="ECO:0000256" key="3">
    <source>
        <dbReference type="ARBA" id="ARBA00023015"/>
    </source>
</evidence>
<dbReference type="GO" id="GO:0005669">
    <property type="term" value="C:transcription factor TFIID complex"/>
    <property type="evidence" value="ECO:0007669"/>
    <property type="project" value="InterPro"/>
</dbReference>
<comment type="subcellular location">
    <subcellularLocation>
        <location evidence="1">Nucleus</location>
    </subcellularLocation>
</comment>
<dbReference type="GO" id="GO:0003677">
    <property type="term" value="F:DNA binding"/>
    <property type="evidence" value="ECO:0007669"/>
    <property type="project" value="TreeGrafter"/>
</dbReference>
<gene>
    <name evidence="9" type="ORF">THASP1DRAFT_29807</name>
</gene>
<evidence type="ECO:0000256" key="5">
    <source>
        <dbReference type="ARBA" id="ARBA00023242"/>
    </source>
</evidence>
<keyword evidence="3" id="KW-0805">Transcription regulation</keyword>
<evidence type="ECO:0000259" key="8">
    <source>
        <dbReference type="Pfam" id="PF03847"/>
    </source>
</evidence>
<evidence type="ECO:0000313" key="10">
    <source>
        <dbReference type="Proteomes" id="UP000271241"/>
    </source>
</evidence>
<keyword evidence="10" id="KW-1185">Reference proteome</keyword>